<evidence type="ECO:0000256" key="2">
    <source>
        <dbReference type="SAM" id="MobiDB-lite"/>
    </source>
</evidence>
<evidence type="ECO:0000256" key="3">
    <source>
        <dbReference type="SAM" id="SignalP"/>
    </source>
</evidence>
<sequence length="620" mass="68847">MERRRRPWALLLALLQSTALLAPRPVLRGPRPLRSTPADFRSTPADIQPRTENSGSGNKPPKFTPRAFGKDKKYSNPREAHRAAAKMRKDAEAAFLDRPRDALELYRRATALAPSHSALAWLRLARLHRQFKDPSSARAALRRGTRHLPKDARLWRALAQACKAAGDIEGARNHYGVVTKLDPDFVAGWDAWSRLELREGFPVKAAQLAKKGLSKVGALDAEVPPQQSERLWHAYALALAAGGGGSSIDPDQAAEAILRKAVGIHPDHSHLRHALGVQLYKKGATDAARKELRRAAIKGHDEALLSIARLEEEAGRVEEARTAYKRACGLIKRSPGTHEMAPDGVTAAPWVAWARFEEDCGNIEAAAALCRRASVRFPRDADVHAQWARLEVDQDRAREIIFAGLEGGVKNPAKLYKALGELEATWAAQYLVRDCAVQGLHSARRAFYDGARASGGDDLVQLVFAWAHAEWALGQALNGVSETGASRARKLFVWAARLARRKAPRAAPWVSLGRAKFELSLERHDVARRAAARAVRFARRERDLRTEADAWRVLARIERGSSRAAVFVDRARKADARDAAAAKPDHPLARQWRHRAVPLDETFGCYAARWEFEEYEEDSW</sequence>
<dbReference type="PANTHER" id="PTHR44917:SF1">
    <property type="entry name" value="PROTEIN HIGH CHLOROPHYLL FLUORESCENT 107"/>
    <property type="match status" value="1"/>
</dbReference>
<dbReference type="EMBL" id="CAKKNE010000005">
    <property type="protein sequence ID" value="CAH0376877.1"/>
    <property type="molecule type" value="Genomic_DNA"/>
</dbReference>
<dbReference type="SMART" id="SM00386">
    <property type="entry name" value="HAT"/>
    <property type="match status" value="4"/>
</dbReference>
<proteinExistence type="predicted"/>
<evidence type="ECO:0000313" key="5">
    <source>
        <dbReference type="EMBL" id="CAH0376877.1"/>
    </source>
</evidence>
<feature type="region of interest" description="Disordered" evidence="2">
    <location>
        <begin position="26"/>
        <end position="86"/>
    </location>
</feature>
<protein>
    <recommendedName>
        <fullName evidence="7">Suppressor of forked domain-containing protein</fullName>
    </recommendedName>
</protein>
<reference evidence="4" key="1">
    <citation type="submission" date="2021-01" db="EMBL/GenBank/DDBJ databases">
        <authorList>
            <person name="Corre E."/>
            <person name="Pelletier E."/>
            <person name="Niang G."/>
            <person name="Scheremetjew M."/>
            <person name="Finn R."/>
            <person name="Kale V."/>
            <person name="Holt S."/>
            <person name="Cochrane G."/>
            <person name="Meng A."/>
            <person name="Brown T."/>
            <person name="Cohen L."/>
        </authorList>
    </citation>
    <scope>NUCLEOTIDE SEQUENCE</scope>
    <source>
        <strain evidence="4">CCMP1756</strain>
    </source>
</reference>
<evidence type="ECO:0000313" key="4">
    <source>
        <dbReference type="EMBL" id="CAE0702625.1"/>
    </source>
</evidence>
<dbReference type="GO" id="GO:0003729">
    <property type="term" value="F:mRNA binding"/>
    <property type="evidence" value="ECO:0007669"/>
    <property type="project" value="InterPro"/>
</dbReference>
<dbReference type="AlphaFoldDB" id="A0A7S4EBU5"/>
<feature type="signal peptide" evidence="3">
    <location>
        <begin position="1"/>
        <end position="23"/>
    </location>
</feature>
<dbReference type="InterPro" id="IPR044624">
    <property type="entry name" value="Mbb1-like"/>
</dbReference>
<keyword evidence="1" id="KW-0175">Coiled coil</keyword>
<dbReference type="GO" id="GO:0006417">
    <property type="term" value="P:regulation of translation"/>
    <property type="evidence" value="ECO:0007669"/>
    <property type="project" value="TreeGrafter"/>
</dbReference>
<evidence type="ECO:0000256" key="1">
    <source>
        <dbReference type="SAM" id="Coils"/>
    </source>
</evidence>
<dbReference type="InterPro" id="IPR011990">
    <property type="entry name" value="TPR-like_helical_dom_sf"/>
</dbReference>
<dbReference type="SUPFAM" id="SSF48452">
    <property type="entry name" value="TPR-like"/>
    <property type="match status" value="2"/>
</dbReference>
<dbReference type="EMBL" id="HBIW01020963">
    <property type="protein sequence ID" value="CAE0702625.1"/>
    <property type="molecule type" value="Transcribed_RNA"/>
</dbReference>
<evidence type="ECO:0000313" key="6">
    <source>
        <dbReference type="Proteomes" id="UP000789595"/>
    </source>
</evidence>
<reference evidence="5" key="2">
    <citation type="submission" date="2021-11" db="EMBL/GenBank/DDBJ databases">
        <authorList>
            <consortium name="Genoscope - CEA"/>
            <person name="William W."/>
        </authorList>
    </citation>
    <scope>NUCLEOTIDE SEQUENCE</scope>
</reference>
<dbReference type="PANTHER" id="PTHR44917">
    <property type="entry name" value="PROTEIN HIGH CHLOROPHYLL FLUORESCENT 107"/>
    <property type="match status" value="1"/>
</dbReference>
<dbReference type="SMART" id="SM00028">
    <property type="entry name" value="TPR"/>
    <property type="match status" value="5"/>
</dbReference>
<dbReference type="Proteomes" id="UP000789595">
    <property type="component" value="Unassembled WGS sequence"/>
</dbReference>
<feature type="coiled-coil region" evidence="1">
    <location>
        <begin position="300"/>
        <end position="327"/>
    </location>
</feature>
<keyword evidence="6" id="KW-1185">Reference proteome</keyword>
<evidence type="ECO:0008006" key="7">
    <source>
        <dbReference type="Google" id="ProtNLM"/>
    </source>
</evidence>
<dbReference type="Gene3D" id="1.25.40.10">
    <property type="entry name" value="Tetratricopeptide repeat domain"/>
    <property type="match status" value="2"/>
</dbReference>
<dbReference type="InterPro" id="IPR019734">
    <property type="entry name" value="TPR_rpt"/>
</dbReference>
<gene>
    <name evidence="4" type="ORF">PCAL00307_LOCUS18070</name>
    <name evidence="5" type="ORF">PECAL_5P14720</name>
</gene>
<accession>A0A7S4EBU5</accession>
<feature type="compositionally biased region" description="Basic and acidic residues" evidence="2">
    <location>
        <begin position="68"/>
        <end position="86"/>
    </location>
</feature>
<organism evidence="4">
    <name type="scientific">Pelagomonas calceolata</name>
    <dbReference type="NCBI Taxonomy" id="35677"/>
    <lineage>
        <taxon>Eukaryota</taxon>
        <taxon>Sar</taxon>
        <taxon>Stramenopiles</taxon>
        <taxon>Ochrophyta</taxon>
        <taxon>Pelagophyceae</taxon>
        <taxon>Pelagomonadales</taxon>
        <taxon>Pelagomonadaceae</taxon>
        <taxon>Pelagomonas</taxon>
    </lineage>
</organism>
<feature type="chain" id="PRO_5036404064" description="Suppressor of forked domain-containing protein" evidence="3">
    <location>
        <begin position="24"/>
        <end position="620"/>
    </location>
</feature>
<dbReference type="GO" id="GO:0006397">
    <property type="term" value="P:mRNA processing"/>
    <property type="evidence" value="ECO:0007669"/>
    <property type="project" value="InterPro"/>
</dbReference>
<dbReference type="OrthoDB" id="541719at2759"/>
<name>A0A7S4EBU5_9STRA</name>
<dbReference type="InterPro" id="IPR003107">
    <property type="entry name" value="HAT"/>
</dbReference>
<dbReference type="Pfam" id="PF14559">
    <property type="entry name" value="TPR_19"/>
    <property type="match status" value="1"/>
</dbReference>
<dbReference type="GO" id="GO:0003727">
    <property type="term" value="F:single-stranded RNA binding"/>
    <property type="evidence" value="ECO:0007669"/>
    <property type="project" value="TreeGrafter"/>
</dbReference>
<keyword evidence="3" id="KW-0732">Signal</keyword>